<dbReference type="GO" id="GO:0003678">
    <property type="term" value="F:DNA helicase activity"/>
    <property type="evidence" value="ECO:0007669"/>
    <property type="project" value="InterPro"/>
</dbReference>
<dbReference type="SMART" id="SM00488">
    <property type="entry name" value="DEXDc2"/>
    <property type="match status" value="1"/>
</dbReference>
<feature type="compositionally biased region" description="Acidic residues" evidence="11">
    <location>
        <begin position="278"/>
        <end position="325"/>
    </location>
</feature>
<comment type="function">
    <text evidence="10">ATP-dependent DNA helicase important for chromosome transmission and normal cell cycle progression in G(2)/M. May have a role in changing DNA topology to allow the loading of proteins involved in maintaining sister chromatid cohesion in the vicinity of the centromeres. Has a specific role in chromosome segregation during meiosis II.</text>
</comment>
<evidence type="ECO:0000256" key="2">
    <source>
        <dbReference type="ARBA" id="ARBA00017386"/>
    </source>
</evidence>
<keyword evidence="6" id="KW-0131">Cell cycle</keyword>
<organism evidence="13 14">
    <name type="scientific">Trametes cubensis</name>
    <dbReference type="NCBI Taxonomy" id="1111947"/>
    <lineage>
        <taxon>Eukaryota</taxon>
        <taxon>Fungi</taxon>
        <taxon>Dikarya</taxon>
        <taxon>Basidiomycota</taxon>
        <taxon>Agaricomycotina</taxon>
        <taxon>Agaricomycetes</taxon>
        <taxon>Polyporales</taxon>
        <taxon>Polyporaceae</taxon>
        <taxon>Trametes</taxon>
    </lineage>
</organism>
<accession>A0AAD7X5Y5</accession>
<evidence type="ECO:0000256" key="1">
    <source>
        <dbReference type="ARBA" id="ARBA00016387"/>
    </source>
</evidence>
<keyword evidence="5" id="KW-0067">ATP-binding</keyword>
<name>A0AAD7X5Y5_9APHY</name>
<dbReference type="EMBL" id="JAPEVG010001179">
    <property type="protein sequence ID" value="KAJ8453746.1"/>
    <property type="molecule type" value="Genomic_DNA"/>
</dbReference>
<feature type="region of interest" description="Disordered" evidence="11">
    <location>
        <begin position="271"/>
        <end position="336"/>
    </location>
</feature>
<proteinExistence type="predicted"/>
<dbReference type="InterPro" id="IPR032675">
    <property type="entry name" value="LRR_dom_sf"/>
</dbReference>
<reference evidence="13" key="1">
    <citation type="submission" date="2022-11" db="EMBL/GenBank/DDBJ databases">
        <title>Genome Sequence of Cubamyces cubensis.</title>
        <authorList>
            <person name="Buettner E."/>
        </authorList>
    </citation>
    <scope>NUCLEOTIDE SEQUENCE</scope>
    <source>
        <strain evidence="13">MPL-01</strain>
    </source>
</reference>
<feature type="region of interest" description="Disordered" evidence="11">
    <location>
        <begin position="697"/>
        <end position="731"/>
    </location>
</feature>
<dbReference type="GO" id="GO:0034085">
    <property type="term" value="P:establishment of sister chromatid cohesion"/>
    <property type="evidence" value="ECO:0007669"/>
    <property type="project" value="TreeGrafter"/>
</dbReference>
<evidence type="ECO:0000259" key="12">
    <source>
        <dbReference type="PROSITE" id="PS51193"/>
    </source>
</evidence>
<dbReference type="AlphaFoldDB" id="A0AAD7X5Y5"/>
<dbReference type="PROSITE" id="PS51193">
    <property type="entry name" value="HELICASE_ATP_BIND_2"/>
    <property type="match status" value="1"/>
</dbReference>
<evidence type="ECO:0000256" key="7">
    <source>
        <dbReference type="ARBA" id="ARBA00029709"/>
    </source>
</evidence>
<evidence type="ECO:0000256" key="5">
    <source>
        <dbReference type="ARBA" id="ARBA00022840"/>
    </source>
</evidence>
<keyword evidence="3" id="KW-0547">Nucleotide-binding</keyword>
<gene>
    <name evidence="13" type="ORF">ONZ51_g13426</name>
</gene>
<dbReference type="Gene3D" id="3.40.50.300">
    <property type="entry name" value="P-loop containing nucleotide triphosphate hydrolases"/>
    <property type="match status" value="1"/>
</dbReference>
<dbReference type="InterPro" id="IPR027417">
    <property type="entry name" value="P-loop_NTPase"/>
</dbReference>
<comment type="caution">
    <text evidence="13">The sequence shown here is derived from an EMBL/GenBank/DDBJ whole genome shotgun (WGS) entry which is preliminary data.</text>
</comment>
<evidence type="ECO:0000256" key="4">
    <source>
        <dbReference type="ARBA" id="ARBA00022801"/>
    </source>
</evidence>
<dbReference type="GO" id="GO:0016818">
    <property type="term" value="F:hydrolase activity, acting on acid anhydrides, in phosphorus-containing anhydrides"/>
    <property type="evidence" value="ECO:0007669"/>
    <property type="project" value="InterPro"/>
</dbReference>
<dbReference type="GO" id="GO:0005634">
    <property type="term" value="C:nucleus"/>
    <property type="evidence" value="ECO:0007669"/>
    <property type="project" value="TreeGrafter"/>
</dbReference>
<evidence type="ECO:0000313" key="14">
    <source>
        <dbReference type="Proteomes" id="UP001215151"/>
    </source>
</evidence>
<feature type="domain" description="Helicase ATP-binding" evidence="12">
    <location>
        <begin position="573"/>
        <end position="832"/>
    </location>
</feature>
<dbReference type="PANTHER" id="PTHR11472:SF41">
    <property type="entry name" value="ATP-DEPENDENT DNA HELICASE DDX11-RELATED"/>
    <property type="match status" value="1"/>
</dbReference>
<dbReference type="InterPro" id="IPR006554">
    <property type="entry name" value="Helicase-like_DEXD_c2"/>
</dbReference>
<evidence type="ECO:0000256" key="6">
    <source>
        <dbReference type="ARBA" id="ARBA00023306"/>
    </source>
</evidence>
<dbReference type="InterPro" id="IPR014013">
    <property type="entry name" value="Helic_SF1/SF2_ATP-bd_DinG/Rad3"/>
</dbReference>
<feature type="compositionally biased region" description="Basic and acidic residues" evidence="11">
    <location>
        <begin position="698"/>
        <end position="712"/>
    </location>
</feature>
<dbReference type="InterPro" id="IPR045028">
    <property type="entry name" value="DinG/Rad3-like"/>
</dbReference>
<keyword evidence="14" id="KW-1185">Reference proteome</keyword>
<sequence>MGSCSNKAAHRVVSSPDLLSLIFSYFRPPFIDVREGSDDYRELQGYSACCGTLYRLATTCKAFQDPALALLWRRIVNLDDFLALFPGWIDLGSYVYDEAFIIAEDVTEDHWARARYYASFVREIYDTQTTWIHPYTWSVLARWCGREPLFPHLESLTRLRLSARSWCPLFFLSPALRHLDLVLVDAPGDEDAAVGNRLLNEIATLCPRLTSLRIQSDMEAATPSLNMIHRFANLRSLATINMPLRLSELRALARFPHVEALSGTIAILARPAPRSEDGSEDSQDNEETGDEWEERAEEEDGGKEGEEGEEWDEEEESEPESDDAETQPGSSHALIADRPSGLFPLGSFPALKNLHVDGHVKDLKIFLRESLNVPLETLSVNVAKPTRPNKIRRLFAAIASYAPHTLRAFSLKYAEEPRQEPGRFIDMVRPLFSLSWLKSVEFSVVDLPHINDEDILEIAIAWTSLQVFRLPAGKVSWRRMGNDTERPTHRALMYFAMHCPNLETLVLPDIAFDGSLFAIPLVKHRLKSLDFEVKDRTSAYPPVIAMVIDLVFPFLDLEHENSPPTPPGSPDPWHAFPAFPFKPYDIQLDLMRHVYASIEAGKVTITESPTGTGKTLSLLCASLTWLRDEQERAKKGKLTLNTDNADAPDWVVAQTIERRRRELEAVELEYASRLATARKREAQLRKLTRGHIRKRPRLMTDDHDSDRLINKNDDEDDAYLPEVDESNDSECNLSPAVLALMKKLQRPAASQEDEKEPTCTKIYYASRTHSQLAQVLHELDKLKIRLNVAVSTVEEPQPPTSGSHKRSATTVEESDDLGNSVSTSSYERGPVT</sequence>
<protein>
    <recommendedName>
        <fullName evidence="2">ATP-dependent DNA helicase CHL1</fullName>
    </recommendedName>
    <alternativeName>
        <fullName evidence="1">ATP-dependent DNA helicase chl1</fullName>
    </alternativeName>
    <alternativeName>
        <fullName evidence="7">Chromosome loss protein 1</fullName>
    </alternativeName>
    <alternativeName>
        <fullName evidence="8 9">DNA 5'-3' helicase CHL1</fullName>
    </alternativeName>
</protein>
<evidence type="ECO:0000256" key="10">
    <source>
        <dbReference type="ARBA" id="ARBA00045702"/>
    </source>
</evidence>
<keyword evidence="4" id="KW-0378">Hydrolase</keyword>
<dbReference type="GO" id="GO:0005524">
    <property type="term" value="F:ATP binding"/>
    <property type="evidence" value="ECO:0007669"/>
    <property type="project" value="UniProtKB-KW"/>
</dbReference>
<evidence type="ECO:0000256" key="3">
    <source>
        <dbReference type="ARBA" id="ARBA00022741"/>
    </source>
</evidence>
<evidence type="ECO:0000256" key="11">
    <source>
        <dbReference type="SAM" id="MobiDB-lite"/>
    </source>
</evidence>
<dbReference type="SUPFAM" id="SSF52540">
    <property type="entry name" value="P-loop containing nucleoside triphosphate hydrolases"/>
    <property type="match status" value="1"/>
</dbReference>
<feature type="compositionally biased region" description="Acidic residues" evidence="11">
    <location>
        <begin position="713"/>
        <end position="728"/>
    </location>
</feature>
<dbReference type="Proteomes" id="UP001215151">
    <property type="component" value="Unassembled WGS sequence"/>
</dbReference>
<feature type="compositionally biased region" description="Polar residues" evidence="11">
    <location>
        <begin position="817"/>
        <end position="826"/>
    </location>
</feature>
<dbReference type="PANTHER" id="PTHR11472">
    <property type="entry name" value="DNA REPAIR DEAD HELICASE RAD3/XP-D SUBFAMILY MEMBER"/>
    <property type="match status" value="1"/>
</dbReference>
<evidence type="ECO:0000256" key="9">
    <source>
        <dbReference type="ARBA" id="ARBA00045008"/>
    </source>
</evidence>
<dbReference type="Gene3D" id="3.80.10.10">
    <property type="entry name" value="Ribonuclease Inhibitor"/>
    <property type="match status" value="1"/>
</dbReference>
<feature type="region of interest" description="Disordered" evidence="11">
    <location>
        <begin position="791"/>
        <end position="832"/>
    </location>
</feature>
<evidence type="ECO:0000256" key="8">
    <source>
        <dbReference type="ARBA" id="ARBA00044998"/>
    </source>
</evidence>
<dbReference type="SUPFAM" id="SSF52047">
    <property type="entry name" value="RNI-like"/>
    <property type="match status" value="1"/>
</dbReference>
<evidence type="ECO:0000313" key="13">
    <source>
        <dbReference type="EMBL" id="KAJ8453746.1"/>
    </source>
</evidence>